<dbReference type="Gene3D" id="1.10.510.10">
    <property type="entry name" value="Transferase(Phosphotransferase) domain 1"/>
    <property type="match status" value="1"/>
</dbReference>
<feature type="compositionally biased region" description="Pro residues" evidence="8">
    <location>
        <begin position="414"/>
        <end position="427"/>
    </location>
</feature>
<keyword evidence="11" id="KW-1185">Reference proteome</keyword>
<evidence type="ECO:0000256" key="5">
    <source>
        <dbReference type="ARBA" id="ARBA00022840"/>
    </source>
</evidence>
<dbReference type="Gene3D" id="3.30.200.20">
    <property type="entry name" value="Phosphorylase Kinase, domain 1"/>
    <property type="match status" value="1"/>
</dbReference>
<dbReference type="SUPFAM" id="SSF56112">
    <property type="entry name" value="Protein kinase-like (PK-like)"/>
    <property type="match status" value="1"/>
</dbReference>
<evidence type="ECO:0000256" key="3">
    <source>
        <dbReference type="ARBA" id="ARBA00022741"/>
    </source>
</evidence>
<evidence type="ECO:0000313" key="10">
    <source>
        <dbReference type="EMBL" id="KAK2952812.1"/>
    </source>
</evidence>
<comment type="similarity">
    <text evidence="7">Belongs to the protein kinase superfamily.</text>
</comment>
<feature type="region of interest" description="Disordered" evidence="8">
    <location>
        <begin position="411"/>
        <end position="446"/>
    </location>
</feature>
<dbReference type="GO" id="GO:0004674">
    <property type="term" value="F:protein serine/threonine kinase activity"/>
    <property type="evidence" value="ECO:0007669"/>
    <property type="project" value="UniProtKB-KW"/>
</dbReference>
<evidence type="ECO:0000256" key="2">
    <source>
        <dbReference type="ARBA" id="ARBA00022679"/>
    </source>
</evidence>
<evidence type="ECO:0000313" key="11">
    <source>
        <dbReference type="Proteomes" id="UP001281761"/>
    </source>
</evidence>
<dbReference type="PANTHER" id="PTHR24058">
    <property type="entry name" value="DUAL SPECIFICITY PROTEIN KINASE"/>
    <property type="match status" value="1"/>
</dbReference>
<dbReference type="EMBL" id="JARBJD010000099">
    <property type="protein sequence ID" value="KAK2952812.1"/>
    <property type="molecule type" value="Genomic_DNA"/>
</dbReference>
<dbReference type="Pfam" id="PF00069">
    <property type="entry name" value="Pkinase"/>
    <property type="match status" value="1"/>
</dbReference>
<keyword evidence="2 10" id="KW-0808">Transferase</keyword>
<dbReference type="InterPro" id="IPR011009">
    <property type="entry name" value="Kinase-like_dom_sf"/>
</dbReference>
<evidence type="ECO:0000256" key="4">
    <source>
        <dbReference type="ARBA" id="ARBA00022777"/>
    </source>
</evidence>
<sequence>MPNTDSPLFKLTLNIVDFYHACNRSYQFRPINTNQGNVLTKPSEAAGNGGKDNRNGDYIVHVGDIIAATDSMGNLRGRRYLVESLLGAGSFGQVLRCVQKDSYQVFAVKVIKNLPAYTRQAAVENRVLSDLLIADPNDDYHMLRLVEQFTFHGHFCFVTDLLGLDLYATLKQHRFKGFSLNLISKMTKQILECLCVTKEIGLIHSDLKPENILIDRCLPHIKVIDFGSAAYENHTTFTYVQSRYYRSPEVLLQIPYDSRIDMWSVGCITAELFIGHPLFPGCTEHDQIDRITKMLGPFPQALIQRGKKSQRFYVADATKPQGFRFISTTEYQTKTQDMRQPRNYSYIHSTLERTIEAHQVKNSRDGVSRIGDNDFKSYFQFINMCLQPIASDRLAPQQALQHPFVQGQPYVPNWQPPPYTPHLPFTPHPNGRTRDPSKPTNPLTSGLPASLQEAVIQPKTPLTFTPVSSSSGFTSVPPH</sequence>
<dbReference type="InterPro" id="IPR008271">
    <property type="entry name" value="Ser/Thr_kinase_AS"/>
</dbReference>
<dbReference type="InterPro" id="IPR017441">
    <property type="entry name" value="Protein_kinase_ATP_BS"/>
</dbReference>
<reference evidence="10 11" key="1">
    <citation type="journal article" date="2022" name="bioRxiv">
        <title>Genomics of Preaxostyla Flagellates Illuminates Evolutionary Transitions and the Path Towards Mitochondrial Loss.</title>
        <authorList>
            <person name="Novak L.V.F."/>
            <person name="Treitli S.C."/>
            <person name="Pyrih J."/>
            <person name="Halakuc P."/>
            <person name="Pipaliya S.V."/>
            <person name="Vacek V."/>
            <person name="Brzon O."/>
            <person name="Soukal P."/>
            <person name="Eme L."/>
            <person name="Dacks J.B."/>
            <person name="Karnkowska A."/>
            <person name="Elias M."/>
            <person name="Hampl V."/>
        </authorList>
    </citation>
    <scope>NUCLEOTIDE SEQUENCE [LARGE SCALE GENOMIC DNA]</scope>
    <source>
        <strain evidence="10">NAU3</strain>
        <tissue evidence="10">Gut</tissue>
    </source>
</reference>
<keyword evidence="5 6" id="KW-0067">ATP-binding</keyword>
<keyword evidence="3 6" id="KW-0547">Nucleotide-binding</keyword>
<evidence type="ECO:0000256" key="1">
    <source>
        <dbReference type="ARBA" id="ARBA00022527"/>
    </source>
</evidence>
<evidence type="ECO:0000259" key="9">
    <source>
        <dbReference type="PROSITE" id="PS50011"/>
    </source>
</evidence>
<dbReference type="InterPro" id="IPR050494">
    <property type="entry name" value="Ser_Thr_dual-spec_kinase"/>
</dbReference>
<proteinExistence type="inferred from homology"/>
<organism evidence="10 11">
    <name type="scientific">Blattamonas nauphoetae</name>
    <dbReference type="NCBI Taxonomy" id="2049346"/>
    <lineage>
        <taxon>Eukaryota</taxon>
        <taxon>Metamonada</taxon>
        <taxon>Preaxostyla</taxon>
        <taxon>Oxymonadida</taxon>
        <taxon>Blattamonas</taxon>
    </lineage>
</organism>
<protein>
    <submittedName>
        <fullName evidence="10">Serine/threonine protein kinase</fullName>
        <ecNumber evidence="10">2.7.11.1</ecNumber>
    </submittedName>
</protein>
<evidence type="ECO:0000256" key="6">
    <source>
        <dbReference type="PROSITE-ProRule" id="PRU10141"/>
    </source>
</evidence>
<dbReference type="InterPro" id="IPR000719">
    <property type="entry name" value="Prot_kinase_dom"/>
</dbReference>
<feature type="binding site" evidence="6">
    <location>
        <position position="109"/>
    </location>
    <ligand>
        <name>ATP</name>
        <dbReference type="ChEBI" id="CHEBI:30616"/>
    </ligand>
</feature>
<gene>
    <name evidence="10" type="ORF">BLNAU_12280</name>
</gene>
<dbReference type="PROSITE" id="PS50011">
    <property type="entry name" value="PROTEIN_KINASE_DOM"/>
    <property type="match status" value="1"/>
</dbReference>
<dbReference type="PROSITE" id="PS00108">
    <property type="entry name" value="PROTEIN_KINASE_ST"/>
    <property type="match status" value="1"/>
</dbReference>
<evidence type="ECO:0000256" key="7">
    <source>
        <dbReference type="RuleBase" id="RU000304"/>
    </source>
</evidence>
<dbReference type="PROSITE" id="PS00107">
    <property type="entry name" value="PROTEIN_KINASE_ATP"/>
    <property type="match status" value="1"/>
</dbReference>
<dbReference type="EC" id="2.7.11.1" evidence="10"/>
<dbReference type="PANTHER" id="PTHR24058:SF17">
    <property type="entry name" value="HOMEODOMAIN INTERACTING PROTEIN KINASE, ISOFORM D"/>
    <property type="match status" value="1"/>
</dbReference>
<dbReference type="Proteomes" id="UP001281761">
    <property type="component" value="Unassembled WGS sequence"/>
</dbReference>
<feature type="domain" description="Protein kinase" evidence="9">
    <location>
        <begin position="80"/>
        <end position="405"/>
    </location>
</feature>
<keyword evidence="4 10" id="KW-0418">Kinase</keyword>
<keyword evidence="1 7" id="KW-0723">Serine/threonine-protein kinase</keyword>
<dbReference type="SMART" id="SM00220">
    <property type="entry name" value="S_TKc"/>
    <property type="match status" value="1"/>
</dbReference>
<name>A0ABQ9XQA6_9EUKA</name>
<evidence type="ECO:0000256" key="8">
    <source>
        <dbReference type="SAM" id="MobiDB-lite"/>
    </source>
</evidence>
<accession>A0ABQ9XQA6</accession>
<comment type="caution">
    <text evidence="10">The sequence shown here is derived from an EMBL/GenBank/DDBJ whole genome shotgun (WGS) entry which is preliminary data.</text>
</comment>